<reference evidence="3 4" key="1">
    <citation type="submission" date="2024-06" db="EMBL/GenBank/DDBJ databases">
        <authorList>
            <person name="Pan Q."/>
            <person name="Wen M."/>
            <person name="Jouanno E."/>
            <person name="Zahm M."/>
            <person name="Klopp C."/>
            <person name="Cabau C."/>
            <person name="Louis A."/>
            <person name="Berthelot C."/>
            <person name="Parey E."/>
            <person name="Roest Crollius H."/>
            <person name="Montfort J."/>
            <person name="Robinson-Rechavi M."/>
            <person name="Bouchez O."/>
            <person name="Lampietro C."/>
            <person name="Lopez Roques C."/>
            <person name="Donnadieu C."/>
            <person name="Postlethwait J."/>
            <person name="Bobe J."/>
            <person name="Verreycken H."/>
            <person name="Guiguen Y."/>
        </authorList>
    </citation>
    <scope>NUCLEOTIDE SEQUENCE [LARGE SCALE GENOMIC DNA]</scope>
    <source>
        <strain evidence="3">Up_M1</strain>
        <tissue evidence="3">Testis</tissue>
    </source>
</reference>
<organism evidence="3 4">
    <name type="scientific">Umbra pygmaea</name>
    <name type="common">Eastern mudminnow</name>
    <dbReference type="NCBI Taxonomy" id="75934"/>
    <lineage>
        <taxon>Eukaryota</taxon>
        <taxon>Metazoa</taxon>
        <taxon>Chordata</taxon>
        <taxon>Craniata</taxon>
        <taxon>Vertebrata</taxon>
        <taxon>Euteleostomi</taxon>
        <taxon>Actinopterygii</taxon>
        <taxon>Neopterygii</taxon>
        <taxon>Teleostei</taxon>
        <taxon>Protacanthopterygii</taxon>
        <taxon>Esociformes</taxon>
        <taxon>Umbridae</taxon>
        <taxon>Umbra</taxon>
    </lineage>
</organism>
<dbReference type="GO" id="GO:0005576">
    <property type="term" value="C:extracellular region"/>
    <property type="evidence" value="ECO:0007669"/>
    <property type="project" value="UniProtKB-SubCell"/>
</dbReference>
<feature type="signal peptide" evidence="2">
    <location>
        <begin position="1"/>
        <end position="19"/>
    </location>
</feature>
<sequence length="106" mass="11920">MKIALFALVVLWLSGMLNAEALGQSAEESHSDNGEGLERRYAESTIASDMSKIMDSMVQKNFVNFLLKQREKKSVSYVTPVEDPEVQFYNGLLKKRLLCICSKGDK</sequence>
<gene>
    <name evidence="3" type="ORF">UPYG_G00138920</name>
</gene>
<keyword evidence="2" id="KW-0732">Signal</keyword>
<evidence type="ECO:0000256" key="2">
    <source>
        <dbReference type="SAM" id="SignalP"/>
    </source>
</evidence>
<evidence type="ECO:0008006" key="5">
    <source>
        <dbReference type="Google" id="ProtNLM"/>
    </source>
</evidence>
<comment type="caution">
    <text evidence="3">The sequence shown here is derived from an EMBL/GenBank/DDBJ whole genome shotgun (WGS) entry which is preliminary data.</text>
</comment>
<name>A0ABD0XFK4_UMBPY</name>
<keyword evidence="1" id="KW-0372">Hormone</keyword>
<proteinExistence type="predicted"/>
<dbReference type="Proteomes" id="UP001557470">
    <property type="component" value="Unassembled WGS sequence"/>
</dbReference>
<dbReference type="AlphaFoldDB" id="A0ABD0XFK4"/>
<dbReference type="InterPro" id="IPR039078">
    <property type="entry name" value="GIP"/>
</dbReference>
<dbReference type="PANTHER" id="PTHR15211">
    <property type="entry name" value="GLUCOSE-DEPENDENT INSULINOTROPIC POLYPEPTIDE"/>
    <property type="match status" value="1"/>
</dbReference>
<dbReference type="Gene3D" id="6.10.250.590">
    <property type="match status" value="1"/>
</dbReference>
<dbReference type="EMBL" id="JAGEUA010000004">
    <property type="protein sequence ID" value="KAL0984238.1"/>
    <property type="molecule type" value="Genomic_DNA"/>
</dbReference>
<dbReference type="GO" id="GO:0005179">
    <property type="term" value="F:hormone activity"/>
    <property type="evidence" value="ECO:0007669"/>
    <property type="project" value="UniProtKB-KW"/>
</dbReference>
<dbReference type="PANTHER" id="PTHR15211:SF0">
    <property type="entry name" value="GASTRIC INHIBITORY POLYPEPTIDE"/>
    <property type="match status" value="1"/>
</dbReference>
<evidence type="ECO:0000256" key="1">
    <source>
        <dbReference type="ARBA" id="ARBA00022702"/>
    </source>
</evidence>
<accession>A0ABD0XFK4</accession>
<feature type="chain" id="PRO_5044766578" description="Gastric inhibitory polypeptide" evidence="2">
    <location>
        <begin position="20"/>
        <end position="106"/>
    </location>
</feature>
<evidence type="ECO:0000313" key="3">
    <source>
        <dbReference type="EMBL" id="KAL0984238.1"/>
    </source>
</evidence>
<keyword evidence="4" id="KW-1185">Reference proteome</keyword>
<protein>
    <recommendedName>
        <fullName evidence="5">Gastric inhibitory polypeptide</fullName>
    </recommendedName>
</protein>
<evidence type="ECO:0000313" key="4">
    <source>
        <dbReference type="Proteomes" id="UP001557470"/>
    </source>
</evidence>